<feature type="non-terminal residue" evidence="2">
    <location>
        <position position="73"/>
    </location>
</feature>
<evidence type="ECO:0000313" key="2">
    <source>
        <dbReference type="EMBL" id="CAH2062858.1"/>
    </source>
</evidence>
<evidence type="ECO:0000256" key="1">
    <source>
        <dbReference type="SAM" id="MobiDB-lite"/>
    </source>
</evidence>
<organism evidence="2 3">
    <name type="scientific">Iphiclides podalirius</name>
    <name type="common">scarce swallowtail</name>
    <dbReference type="NCBI Taxonomy" id="110791"/>
    <lineage>
        <taxon>Eukaryota</taxon>
        <taxon>Metazoa</taxon>
        <taxon>Ecdysozoa</taxon>
        <taxon>Arthropoda</taxon>
        <taxon>Hexapoda</taxon>
        <taxon>Insecta</taxon>
        <taxon>Pterygota</taxon>
        <taxon>Neoptera</taxon>
        <taxon>Endopterygota</taxon>
        <taxon>Lepidoptera</taxon>
        <taxon>Glossata</taxon>
        <taxon>Ditrysia</taxon>
        <taxon>Papilionoidea</taxon>
        <taxon>Papilionidae</taxon>
        <taxon>Papilioninae</taxon>
        <taxon>Iphiclides</taxon>
    </lineage>
</organism>
<dbReference type="EMBL" id="OW152815">
    <property type="protein sequence ID" value="CAH2062858.1"/>
    <property type="molecule type" value="Genomic_DNA"/>
</dbReference>
<reference evidence="2" key="1">
    <citation type="submission" date="2022-03" db="EMBL/GenBank/DDBJ databases">
        <authorList>
            <person name="Martin H S."/>
        </authorList>
    </citation>
    <scope>NUCLEOTIDE SEQUENCE</scope>
</reference>
<evidence type="ECO:0000313" key="3">
    <source>
        <dbReference type="Proteomes" id="UP000837857"/>
    </source>
</evidence>
<feature type="region of interest" description="Disordered" evidence="1">
    <location>
        <begin position="28"/>
        <end position="73"/>
    </location>
</feature>
<proteinExistence type="predicted"/>
<sequence length="73" mass="7507">MSAGVGVRERLKVVRSLCIAGGAGCARAAHLAGPPRRPRPTPRGGRCPRAATADRSAPANGVRAVTMPRPPLE</sequence>
<gene>
    <name evidence="2" type="ORF">IPOD504_LOCUS12239</name>
</gene>
<protein>
    <submittedName>
        <fullName evidence="2">Uncharacterized protein</fullName>
    </submittedName>
</protein>
<accession>A0ABN8IWN9</accession>
<keyword evidence="3" id="KW-1185">Reference proteome</keyword>
<dbReference type="Proteomes" id="UP000837857">
    <property type="component" value="Chromosome 3"/>
</dbReference>
<name>A0ABN8IWN9_9NEOP</name>